<evidence type="ECO:0000256" key="1">
    <source>
        <dbReference type="SAM" id="SignalP"/>
    </source>
</evidence>
<evidence type="ECO:0000313" key="4">
    <source>
        <dbReference type="Proteomes" id="UP000265882"/>
    </source>
</evidence>
<dbReference type="InterPro" id="IPR039448">
    <property type="entry name" value="Beta_helix"/>
</dbReference>
<dbReference type="InterPro" id="IPR012334">
    <property type="entry name" value="Pectin_lyas_fold"/>
</dbReference>
<feature type="signal peptide" evidence="1">
    <location>
        <begin position="1"/>
        <end position="21"/>
    </location>
</feature>
<dbReference type="SUPFAM" id="SSF51126">
    <property type="entry name" value="Pectin lyase-like"/>
    <property type="match status" value="1"/>
</dbReference>
<dbReference type="SMART" id="SM00710">
    <property type="entry name" value="PbH1"/>
    <property type="match status" value="5"/>
</dbReference>
<keyword evidence="1" id="KW-0732">Signal</keyword>
<organism evidence="3 4">
    <name type="scientific">Abyssobacteria bacterium (strain SURF_5)</name>
    <dbReference type="NCBI Taxonomy" id="2093360"/>
    <lineage>
        <taxon>Bacteria</taxon>
        <taxon>Pseudomonadati</taxon>
        <taxon>Candidatus Hydrogenedentota</taxon>
        <taxon>Candidatus Abyssobacteria</taxon>
    </lineage>
</organism>
<dbReference type="InterPro" id="IPR006626">
    <property type="entry name" value="PbH1"/>
</dbReference>
<dbReference type="AlphaFoldDB" id="A0A3A4NR14"/>
<dbReference type="InterPro" id="IPR011050">
    <property type="entry name" value="Pectin_lyase_fold/virulence"/>
</dbReference>
<dbReference type="Pfam" id="PF13229">
    <property type="entry name" value="Beta_helix"/>
    <property type="match status" value="1"/>
</dbReference>
<evidence type="ECO:0000313" key="3">
    <source>
        <dbReference type="EMBL" id="RJP22887.1"/>
    </source>
</evidence>
<feature type="chain" id="PRO_5017349073" description="Right handed beta helix domain-containing protein" evidence="1">
    <location>
        <begin position="22"/>
        <end position="498"/>
    </location>
</feature>
<proteinExistence type="predicted"/>
<protein>
    <recommendedName>
        <fullName evidence="2">Right handed beta helix domain-containing protein</fullName>
    </recommendedName>
</protein>
<dbReference type="PANTHER" id="PTHR11319">
    <property type="entry name" value="G PROTEIN-COUPLED RECEPTOR-RELATED"/>
    <property type="match status" value="1"/>
</dbReference>
<dbReference type="Gene3D" id="2.160.20.10">
    <property type="entry name" value="Single-stranded right-handed beta-helix, Pectin lyase-like"/>
    <property type="match status" value="1"/>
</dbReference>
<sequence>MKKAFALVFILFCSMPLNALADTFNVSTVAQLEGALTAAGANGTNDSILLAAGTYTVTGSLAYMPAASENKSIVIRGAGAGSSILDFGGVTGGLAVYLADLTDDSSAHVLVRGITFQHAIEGSFYGGLYVETKLANVTVEGCEFRNNTSGYGGGAYFDTAGGTISIANCVFVDNTAQFGVGGGTLVDSGGGPIVLSNNIFSGNWAEEDGGGAYLYTLNDSITVTNNSFAGNYTHDRGAGLFVWMAWEPGCAGYIYNTISRGNSGALYGGRDIYINDTKDDITGYPVYLYNNDFSIFDTNCESRLGCTPQIVAAGNIDADPLFLNAAADDLHLTDASPCRDAGTNSAPWLLAKDFEKDARIINGTVDIGADEFALSIFPLADIKANGSDGPLTVSSGTRITVTVSLDAGAYGGDSADWWLLAETPKGPVRYDYATKSWVAGTAPSHQGQLADLNPVQVLDTTNLPPGLYAIQFGVDLVMNGVFDSDQFHGDILSLEVTD</sequence>
<gene>
    <name evidence="3" type="ORF">C4520_07635</name>
</gene>
<dbReference type="PANTHER" id="PTHR11319:SF35">
    <property type="entry name" value="OUTER MEMBRANE PROTEIN PMPC-RELATED"/>
    <property type="match status" value="1"/>
</dbReference>
<dbReference type="Proteomes" id="UP000265882">
    <property type="component" value="Unassembled WGS sequence"/>
</dbReference>
<feature type="domain" description="Right handed beta helix" evidence="2">
    <location>
        <begin position="114"/>
        <end position="244"/>
    </location>
</feature>
<comment type="caution">
    <text evidence="3">The sequence shown here is derived from an EMBL/GenBank/DDBJ whole genome shotgun (WGS) entry which is preliminary data.</text>
</comment>
<reference evidence="3 4" key="1">
    <citation type="journal article" date="2017" name="ISME J.">
        <title>Energy and carbon metabolisms in a deep terrestrial subsurface fluid microbial community.</title>
        <authorList>
            <person name="Momper L."/>
            <person name="Jungbluth S.P."/>
            <person name="Lee M.D."/>
            <person name="Amend J.P."/>
        </authorList>
    </citation>
    <scope>NUCLEOTIDE SEQUENCE [LARGE SCALE GENOMIC DNA]</scope>
    <source>
        <strain evidence="3">SURF_5</strain>
    </source>
</reference>
<evidence type="ECO:0000259" key="2">
    <source>
        <dbReference type="Pfam" id="PF13229"/>
    </source>
</evidence>
<dbReference type="EMBL" id="QZKU01000053">
    <property type="protein sequence ID" value="RJP22887.1"/>
    <property type="molecule type" value="Genomic_DNA"/>
</dbReference>
<name>A0A3A4NR14_ABYX5</name>
<accession>A0A3A4NR14</accession>